<evidence type="ECO:0000313" key="4">
    <source>
        <dbReference type="Proteomes" id="UP000192927"/>
    </source>
</evidence>
<keyword evidence="4" id="KW-1185">Reference proteome</keyword>
<dbReference type="Proteomes" id="UP000192927">
    <property type="component" value="Unassembled WGS sequence"/>
</dbReference>
<feature type="compositionally biased region" description="Basic residues" evidence="1">
    <location>
        <begin position="93"/>
        <end position="102"/>
    </location>
</feature>
<protein>
    <recommendedName>
        <fullName evidence="2">Myb-like DNA-binding domain-containing protein</fullName>
    </recommendedName>
</protein>
<name>A0A1W5D941_9LECA</name>
<feature type="domain" description="Myb-like DNA-binding" evidence="2">
    <location>
        <begin position="8"/>
        <end position="54"/>
    </location>
</feature>
<organism evidence="3 4">
    <name type="scientific">Lasallia pustulata</name>
    <dbReference type="NCBI Taxonomy" id="136370"/>
    <lineage>
        <taxon>Eukaryota</taxon>
        <taxon>Fungi</taxon>
        <taxon>Dikarya</taxon>
        <taxon>Ascomycota</taxon>
        <taxon>Pezizomycotina</taxon>
        <taxon>Lecanoromycetes</taxon>
        <taxon>OSLEUM clade</taxon>
        <taxon>Umbilicariomycetidae</taxon>
        <taxon>Umbilicariales</taxon>
        <taxon>Umbilicariaceae</taxon>
        <taxon>Lasallia</taxon>
    </lineage>
</organism>
<sequence length="144" mass="15118">MNTLSEKEMDLLYACVEYSKGDFMASIDFDKVAAKVGYKDAANARTMFMRLKRSKMSGGHTPAASSSNAATADGSPAEGTNKRKASSGMNKPAAKRGRKNKAAKATAVKQDDSVDDEEGALEEAGKDEVALSGEKQGGESGEEA</sequence>
<evidence type="ECO:0000259" key="2">
    <source>
        <dbReference type="Pfam" id="PF22980"/>
    </source>
</evidence>
<proteinExistence type="predicted"/>
<dbReference type="InterPro" id="IPR054505">
    <property type="entry name" value="Myb_DNA-bind_8"/>
</dbReference>
<dbReference type="EMBL" id="FWEW01003533">
    <property type="protein sequence ID" value="SLM39653.1"/>
    <property type="molecule type" value="Genomic_DNA"/>
</dbReference>
<accession>A0A1W5D941</accession>
<feature type="compositionally biased region" description="Low complexity" evidence="1">
    <location>
        <begin position="63"/>
        <end position="72"/>
    </location>
</feature>
<reference evidence="4" key="1">
    <citation type="submission" date="2017-03" db="EMBL/GenBank/DDBJ databases">
        <authorList>
            <person name="Sharma R."/>
            <person name="Thines M."/>
        </authorList>
    </citation>
    <scope>NUCLEOTIDE SEQUENCE [LARGE SCALE GENOMIC DNA]</scope>
</reference>
<evidence type="ECO:0000256" key="1">
    <source>
        <dbReference type="SAM" id="MobiDB-lite"/>
    </source>
</evidence>
<feature type="region of interest" description="Disordered" evidence="1">
    <location>
        <begin position="53"/>
        <end position="144"/>
    </location>
</feature>
<evidence type="ECO:0000313" key="3">
    <source>
        <dbReference type="EMBL" id="SLM39653.1"/>
    </source>
</evidence>
<dbReference type="AlphaFoldDB" id="A0A1W5D941"/>
<dbReference type="Pfam" id="PF22980">
    <property type="entry name" value="Myb_DNA-bind_8"/>
    <property type="match status" value="1"/>
</dbReference>